<evidence type="ECO:0000313" key="1">
    <source>
        <dbReference type="EMBL" id="MFD1528751.1"/>
    </source>
</evidence>
<dbReference type="Proteomes" id="UP001597145">
    <property type="component" value="Unassembled WGS sequence"/>
</dbReference>
<sequence length="261" mass="26397">MGGAVATGAAEARADPASRLELARGLLRRAEGRTENVQPLAVPVPGLDGRVLPVAEPLAGLLPGGGLRRGTTVALPSAPATTSLLLALIAESSAEGAWVGVVGKPELGLLAAAEAGMQLERLALVPHPGTDLLGVTTALLDGLDVVVVSLGGRPAVRAADRRRLEARARQRGAVLVALGQWDGADVELSCAEARWHGLAAGAGRLRAREVRVRMRGRGIAPGGRSARMLLPARGGRVTAASPVASSLVAADTAPDTVQAVG</sequence>
<comment type="caution">
    <text evidence="1">The sequence shown here is derived from an EMBL/GenBank/DDBJ whole genome shotgun (WGS) entry which is preliminary data.</text>
</comment>
<evidence type="ECO:0008006" key="3">
    <source>
        <dbReference type="Google" id="ProtNLM"/>
    </source>
</evidence>
<gene>
    <name evidence="1" type="ORF">ACFSCY_04780</name>
</gene>
<protein>
    <recommendedName>
        <fullName evidence="3">Recombinase A</fullName>
    </recommendedName>
</protein>
<dbReference type="RefSeq" id="WP_343970136.1">
    <property type="nucleotide sequence ID" value="NZ_BAAAJG010000001.1"/>
</dbReference>
<organism evidence="1 2">
    <name type="scientific">Pseudonocardia aurantiaca</name>
    <dbReference type="NCBI Taxonomy" id="75290"/>
    <lineage>
        <taxon>Bacteria</taxon>
        <taxon>Bacillati</taxon>
        <taxon>Actinomycetota</taxon>
        <taxon>Actinomycetes</taxon>
        <taxon>Pseudonocardiales</taxon>
        <taxon>Pseudonocardiaceae</taxon>
        <taxon>Pseudonocardia</taxon>
    </lineage>
</organism>
<dbReference type="EMBL" id="JBHUCP010000003">
    <property type="protein sequence ID" value="MFD1528751.1"/>
    <property type="molecule type" value="Genomic_DNA"/>
</dbReference>
<keyword evidence="2" id="KW-1185">Reference proteome</keyword>
<proteinExistence type="predicted"/>
<name>A0ABW4FGC5_9PSEU</name>
<evidence type="ECO:0000313" key="2">
    <source>
        <dbReference type="Proteomes" id="UP001597145"/>
    </source>
</evidence>
<accession>A0ABW4FGC5</accession>
<reference evidence="2" key="1">
    <citation type="journal article" date="2019" name="Int. J. Syst. Evol. Microbiol.">
        <title>The Global Catalogue of Microorganisms (GCM) 10K type strain sequencing project: providing services to taxonomists for standard genome sequencing and annotation.</title>
        <authorList>
            <consortium name="The Broad Institute Genomics Platform"/>
            <consortium name="The Broad Institute Genome Sequencing Center for Infectious Disease"/>
            <person name="Wu L."/>
            <person name="Ma J."/>
        </authorList>
    </citation>
    <scope>NUCLEOTIDE SEQUENCE [LARGE SCALE GENOMIC DNA]</scope>
    <source>
        <strain evidence="2">JCM 12165</strain>
    </source>
</reference>